<protein>
    <submittedName>
        <fullName evidence="1">Uncharacterized protein</fullName>
    </submittedName>
</protein>
<accession>A0A2R5GPN1</accession>
<proteinExistence type="predicted"/>
<dbReference type="AlphaFoldDB" id="A0A2R5GPN1"/>
<comment type="caution">
    <text evidence="1">The sequence shown here is derived from an EMBL/GenBank/DDBJ whole genome shotgun (WGS) entry which is preliminary data.</text>
</comment>
<dbReference type="Proteomes" id="UP000241890">
    <property type="component" value="Unassembled WGS sequence"/>
</dbReference>
<sequence>MNEHADGEDSTLVMALELAPLDDSPFKFPYKATLDEMLNDAVDFLADEDPHFDEDEEYSQHATWMIANRLHQYYAEHDLVGFSESVYAYMLRTFCRFGVLSTTNITWFMKLEPDNTLKITNGYDCTGNTEATNPKYAYFRLLLKASKGSVAADVSGGGAAGRAPSDGSDEARLNFLRQTLPLDQSVFPYYGGVKDLLWEDSDACVHLMSVNSGGLEQLIAVKTPEVDPYRERDDETEQEEMRLLQAFTNEIEVYETLRPLWGSRFVPWFLYGGRHLFSDFIVAITWEGKSLKSHFRKPSQYTKAVVDKAQETLLMVHGLGVALRVDEPEDLASTFVMDDHGEVRLTRFRNATIKATPVELAQDIQYFNEHFILE</sequence>
<evidence type="ECO:0000313" key="1">
    <source>
        <dbReference type="EMBL" id="GBG32836.1"/>
    </source>
</evidence>
<name>A0A2R5GPN1_9STRA</name>
<dbReference type="InParanoid" id="A0A2R5GPN1"/>
<dbReference type="EMBL" id="BEYU01000133">
    <property type="protein sequence ID" value="GBG32836.1"/>
    <property type="molecule type" value="Genomic_DNA"/>
</dbReference>
<evidence type="ECO:0000313" key="2">
    <source>
        <dbReference type="Proteomes" id="UP000241890"/>
    </source>
</evidence>
<gene>
    <name evidence="1" type="ORF">FCC1311_090612</name>
</gene>
<organism evidence="1 2">
    <name type="scientific">Hondaea fermentalgiana</name>
    <dbReference type="NCBI Taxonomy" id="2315210"/>
    <lineage>
        <taxon>Eukaryota</taxon>
        <taxon>Sar</taxon>
        <taxon>Stramenopiles</taxon>
        <taxon>Bigyra</taxon>
        <taxon>Labyrinthulomycetes</taxon>
        <taxon>Thraustochytrida</taxon>
        <taxon>Thraustochytriidae</taxon>
        <taxon>Hondaea</taxon>
    </lineage>
</organism>
<reference evidence="1 2" key="1">
    <citation type="submission" date="2017-12" db="EMBL/GenBank/DDBJ databases">
        <title>Sequencing, de novo assembly and annotation of complete genome of a new Thraustochytrid species, strain FCC1311.</title>
        <authorList>
            <person name="Sedici K."/>
            <person name="Godart F."/>
            <person name="Aiese Cigliano R."/>
            <person name="Sanseverino W."/>
            <person name="Barakat M."/>
            <person name="Ortet P."/>
            <person name="Marechal E."/>
            <person name="Cagnac O."/>
            <person name="Amato A."/>
        </authorList>
    </citation>
    <scope>NUCLEOTIDE SEQUENCE [LARGE SCALE GENOMIC DNA]</scope>
</reference>
<keyword evidence="2" id="KW-1185">Reference proteome</keyword>